<dbReference type="Proteomes" id="UP001181622">
    <property type="component" value="Unassembled WGS sequence"/>
</dbReference>
<reference evidence="5" key="1">
    <citation type="submission" date="2020-10" db="EMBL/GenBank/DDBJ databases">
        <authorList>
            <person name="Abbas A."/>
            <person name="Razzaq R."/>
            <person name="Waqas M."/>
            <person name="Abbas N."/>
            <person name="Nielsen T.K."/>
            <person name="Hansen L.H."/>
            <person name="Hussain S."/>
            <person name="Shahid M."/>
        </authorList>
    </citation>
    <scope>NUCLEOTIDE SEQUENCE</scope>
    <source>
        <strain evidence="5">S14</strain>
    </source>
</reference>
<evidence type="ECO:0000256" key="3">
    <source>
        <dbReference type="RuleBase" id="RU000363"/>
    </source>
</evidence>
<comment type="similarity">
    <text evidence="1 3">Belongs to the short-chain dehydrogenases/reductases (SDR) family.</text>
</comment>
<dbReference type="EMBL" id="JADBEO010000019">
    <property type="protein sequence ID" value="MDR4307032.1"/>
    <property type="molecule type" value="Genomic_DNA"/>
</dbReference>
<dbReference type="PROSITE" id="PS00061">
    <property type="entry name" value="ADH_SHORT"/>
    <property type="match status" value="1"/>
</dbReference>
<dbReference type="PANTHER" id="PTHR44196">
    <property type="entry name" value="DEHYDROGENASE/REDUCTASE SDR FAMILY MEMBER 7B"/>
    <property type="match status" value="1"/>
</dbReference>
<dbReference type="SUPFAM" id="SSF51735">
    <property type="entry name" value="NAD(P)-binding Rossmann-fold domains"/>
    <property type="match status" value="1"/>
</dbReference>
<keyword evidence="2" id="KW-0560">Oxidoreductase</keyword>
<evidence type="ECO:0000256" key="1">
    <source>
        <dbReference type="ARBA" id="ARBA00006484"/>
    </source>
</evidence>
<evidence type="ECO:0000256" key="2">
    <source>
        <dbReference type="ARBA" id="ARBA00023002"/>
    </source>
</evidence>
<dbReference type="PANTHER" id="PTHR44196:SF1">
    <property type="entry name" value="DEHYDROGENASE_REDUCTASE SDR FAMILY MEMBER 7B"/>
    <property type="match status" value="1"/>
</dbReference>
<dbReference type="InterPro" id="IPR036291">
    <property type="entry name" value="NAD(P)-bd_dom_sf"/>
</dbReference>
<dbReference type="PRINTS" id="PR00081">
    <property type="entry name" value="GDHRDH"/>
</dbReference>
<name>A0ABU1DFX7_9HYPH</name>
<proteinExistence type="inferred from homology"/>
<feature type="region of interest" description="Disordered" evidence="4">
    <location>
        <begin position="1"/>
        <end position="23"/>
    </location>
</feature>
<dbReference type="PRINTS" id="PR00080">
    <property type="entry name" value="SDRFAMILY"/>
</dbReference>
<evidence type="ECO:0000256" key="4">
    <source>
        <dbReference type="SAM" id="MobiDB-lite"/>
    </source>
</evidence>
<organism evidence="5 6">
    <name type="scientific">Chelatococcus sambhunathii</name>
    <dbReference type="NCBI Taxonomy" id="363953"/>
    <lineage>
        <taxon>Bacteria</taxon>
        <taxon>Pseudomonadati</taxon>
        <taxon>Pseudomonadota</taxon>
        <taxon>Alphaproteobacteria</taxon>
        <taxon>Hyphomicrobiales</taxon>
        <taxon>Chelatococcaceae</taxon>
        <taxon>Chelatococcus</taxon>
    </lineage>
</organism>
<dbReference type="InterPro" id="IPR020904">
    <property type="entry name" value="Sc_DH/Rdtase_CS"/>
</dbReference>
<gene>
    <name evidence="5" type="ORF">IHQ68_10420</name>
</gene>
<keyword evidence="6" id="KW-1185">Reference proteome</keyword>
<dbReference type="InterPro" id="IPR002347">
    <property type="entry name" value="SDR_fam"/>
</dbReference>
<feature type="compositionally biased region" description="Basic residues" evidence="4">
    <location>
        <begin position="9"/>
        <end position="19"/>
    </location>
</feature>
<accession>A0ABU1DFX7</accession>
<dbReference type="Pfam" id="PF00106">
    <property type="entry name" value="adh_short"/>
    <property type="match status" value="1"/>
</dbReference>
<evidence type="ECO:0000313" key="5">
    <source>
        <dbReference type="EMBL" id="MDR4307032.1"/>
    </source>
</evidence>
<protein>
    <submittedName>
        <fullName evidence="5">SDR family NAD(P)-dependent oxidoreductase</fullName>
    </submittedName>
</protein>
<evidence type="ECO:0000313" key="6">
    <source>
        <dbReference type="Proteomes" id="UP001181622"/>
    </source>
</evidence>
<sequence>MGRRDRLPRGRLRRSRRVSRNPPTSIVLTGAGRGIGAALARVYAGSNVAMLLIGRDLPRLQAVAADCVARGAVVETAAIDVTEHERLAAAILAFDKAHPVDLVIANAGVSGGLEPGRGFESFATAQRQLRINLEGALATVTPLVDPMRARKRGRIAIMSSLAALQPVGDTAAYSASKAGVLAWGEALGDFVAPDGITVSVICPGFVTSDMSQRYLGPKPFEMTADEAARLIRRKIEAGRPVIAFPWQIVAAIRAGRVLPRFVRRLFLSRVPVEIAQDPHK</sequence>
<comment type="caution">
    <text evidence="5">The sequence shown here is derived from an EMBL/GenBank/DDBJ whole genome shotgun (WGS) entry which is preliminary data.</text>
</comment>
<dbReference type="Gene3D" id="3.40.50.720">
    <property type="entry name" value="NAD(P)-binding Rossmann-like Domain"/>
    <property type="match status" value="1"/>
</dbReference>